<dbReference type="PROSITE" id="PS50103">
    <property type="entry name" value="ZF_C3H1"/>
    <property type="match status" value="2"/>
</dbReference>
<reference evidence="4" key="1">
    <citation type="submission" date="2020-03" db="EMBL/GenBank/DDBJ databases">
        <authorList>
            <person name="He L."/>
        </authorList>
    </citation>
    <scope>NUCLEOTIDE SEQUENCE</scope>
    <source>
        <strain evidence="4">CkLH20</strain>
    </source>
</reference>
<name>A0A9P6LEU4_9PEZI</name>
<dbReference type="InterPro" id="IPR000571">
    <property type="entry name" value="Znf_CCCH"/>
</dbReference>
<evidence type="ECO:0000313" key="4">
    <source>
        <dbReference type="EMBL" id="KAF9870793.1"/>
    </source>
</evidence>
<dbReference type="EMBL" id="JAATWM020000050">
    <property type="protein sequence ID" value="KAF9870793.1"/>
    <property type="molecule type" value="Genomic_DNA"/>
</dbReference>
<feature type="domain" description="C3H1-type" evidence="3">
    <location>
        <begin position="27"/>
        <end position="55"/>
    </location>
</feature>
<reference evidence="4" key="2">
    <citation type="submission" date="2020-11" db="EMBL/GenBank/DDBJ databases">
        <title>Whole genome sequencing of Colletotrichum sp.</title>
        <authorList>
            <person name="Li H."/>
        </authorList>
    </citation>
    <scope>NUCLEOTIDE SEQUENCE</scope>
    <source>
        <strain evidence="4">CkLH20</strain>
    </source>
</reference>
<evidence type="ECO:0000259" key="3">
    <source>
        <dbReference type="PROSITE" id="PS50103"/>
    </source>
</evidence>
<feature type="compositionally biased region" description="Basic and acidic residues" evidence="2">
    <location>
        <begin position="111"/>
        <end position="126"/>
    </location>
</feature>
<comment type="caution">
    <text evidence="4">The sequence shown here is derived from an EMBL/GenBank/DDBJ whole genome shotgun (WGS) entry which is preliminary data.</text>
</comment>
<organism evidence="4 5">
    <name type="scientific">Colletotrichum karsti</name>
    <dbReference type="NCBI Taxonomy" id="1095194"/>
    <lineage>
        <taxon>Eukaryota</taxon>
        <taxon>Fungi</taxon>
        <taxon>Dikarya</taxon>
        <taxon>Ascomycota</taxon>
        <taxon>Pezizomycotina</taxon>
        <taxon>Sordariomycetes</taxon>
        <taxon>Hypocreomycetidae</taxon>
        <taxon>Glomerellales</taxon>
        <taxon>Glomerellaceae</taxon>
        <taxon>Colletotrichum</taxon>
        <taxon>Colletotrichum boninense species complex</taxon>
    </lineage>
</organism>
<sequence>MNWLRGACPNGQFCSQIHGSGPPPSVDLKRLRCPTLDREGRCTLEDRCPYSHEEWKAEYFDRPCPAELNGPVADQAQEEQQAEAQVSSPPETVWRTNPVIFDGTCGRRPKPRNDNGPDKAKTEEHAGGAPSQPAPAEPAPVEPAPVEPAPVEAAPAESAATNSTSRRSGTAFRTPRPRQPGMADSESEHGDRPTYKKSRADEVEVERRQRTRSRRNTR</sequence>
<proteinExistence type="predicted"/>
<feature type="domain" description="C3H1-type" evidence="3">
    <location>
        <begin position="1"/>
        <end position="21"/>
    </location>
</feature>
<dbReference type="Proteomes" id="UP000781932">
    <property type="component" value="Unassembled WGS sequence"/>
</dbReference>
<dbReference type="Gene3D" id="4.10.1000.10">
    <property type="entry name" value="Zinc finger, CCCH-type"/>
    <property type="match status" value="1"/>
</dbReference>
<accession>A0A9P6LEU4</accession>
<gene>
    <name evidence="4" type="ORF">CkaCkLH20_11692</name>
</gene>
<feature type="zinc finger region" description="C3H1-type" evidence="1">
    <location>
        <begin position="1"/>
        <end position="21"/>
    </location>
</feature>
<dbReference type="RefSeq" id="XP_038740254.1">
    <property type="nucleotide sequence ID" value="XM_038894406.1"/>
</dbReference>
<evidence type="ECO:0000256" key="2">
    <source>
        <dbReference type="SAM" id="MobiDB-lite"/>
    </source>
</evidence>
<feature type="compositionally biased region" description="Pro residues" evidence="2">
    <location>
        <begin position="132"/>
        <end position="148"/>
    </location>
</feature>
<feature type="compositionally biased region" description="Basic residues" evidence="2">
    <location>
        <begin position="209"/>
        <end position="218"/>
    </location>
</feature>
<evidence type="ECO:0000313" key="5">
    <source>
        <dbReference type="Proteomes" id="UP000781932"/>
    </source>
</evidence>
<feature type="compositionally biased region" description="Low complexity" evidence="2">
    <location>
        <begin position="149"/>
        <end position="160"/>
    </location>
</feature>
<keyword evidence="1" id="KW-0862">Zinc</keyword>
<keyword evidence="5" id="KW-1185">Reference proteome</keyword>
<dbReference type="AlphaFoldDB" id="A0A9P6LEU4"/>
<dbReference type="GO" id="GO:0008270">
    <property type="term" value="F:zinc ion binding"/>
    <property type="evidence" value="ECO:0007669"/>
    <property type="project" value="UniProtKB-KW"/>
</dbReference>
<feature type="region of interest" description="Disordered" evidence="2">
    <location>
        <begin position="66"/>
        <end position="218"/>
    </location>
</feature>
<feature type="zinc finger region" description="C3H1-type" evidence="1">
    <location>
        <begin position="27"/>
        <end position="55"/>
    </location>
</feature>
<evidence type="ECO:0000256" key="1">
    <source>
        <dbReference type="PROSITE-ProRule" id="PRU00723"/>
    </source>
</evidence>
<dbReference type="GeneID" id="62167480"/>
<protein>
    <recommendedName>
        <fullName evidence="3">C3H1-type domain-containing protein</fullName>
    </recommendedName>
</protein>
<feature type="compositionally biased region" description="Basic and acidic residues" evidence="2">
    <location>
        <begin position="186"/>
        <end position="208"/>
    </location>
</feature>
<keyword evidence="1" id="KW-0863">Zinc-finger</keyword>
<keyword evidence="1" id="KW-0479">Metal-binding</keyword>